<reference evidence="1 2" key="1">
    <citation type="journal article" date="2015" name="PLoS Pathog.">
        <title>Leptomonas seymouri: Adaptations to the Dixenous Life Cycle Analyzed by Genome Sequencing, Transcriptome Profiling and Co-infection with Leishmania donovani.</title>
        <authorList>
            <person name="Kraeva N."/>
            <person name="Butenko A."/>
            <person name="Hlavacova J."/>
            <person name="Kostygov A."/>
            <person name="Myskova J."/>
            <person name="Grybchuk D."/>
            <person name="Lestinova T."/>
            <person name="Votypka J."/>
            <person name="Volf P."/>
            <person name="Opperdoes F."/>
            <person name="Flegontov P."/>
            <person name="Lukes J."/>
            <person name="Yurchenko V."/>
        </authorList>
    </citation>
    <scope>NUCLEOTIDE SEQUENCE [LARGE SCALE GENOMIC DNA]</scope>
    <source>
        <strain evidence="1 2">ATCC 30220</strain>
    </source>
</reference>
<proteinExistence type="predicted"/>
<keyword evidence="2" id="KW-1185">Reference proteome</keyword>
<evidence type="ECO:0000313" key="2">
    <source>
        <dbReference type="Proteomes" id="UP000038009"/>
    </source>
</evidence>
<dbReference type="VEuPathDB" id="TriTrypDB:Lsey_0100_0060"/>
<sequence length="448" mass="48833">MGCITSRTRPTAVSPSHSNRVSFRNDILEINTESTLYKHQMRRLLANPNVSENTVSLQSGQGLLIKGRFSTERFRHPSREQEALSWSPASRRAPATLIELLSDRADEVATPATTRRGRSPENMDFSLEFVAGVAAASAAPPAVATRKSSDDFRGTSSNVGDDSFLSVARQAEVRELQQRVCRRSLIVRSEPALKTASIVPSENTTNEAAVRAFSSLYLTCSELYDDLQCSAVANTSVGVLETSTNTRLTFSDSTSRTLSAVSDSGAKGADFLNDYGVAMFTDSRDTSLPLRTDRPQLSERCSSTRSNRSVIGSECCSRKGMESMVDGLLVSPRSLTRGYASQNYLLADLEQLCCTMTSVNPPTEFSDSDVFTLDDVVQNCRHEKLFSLGDNSIDGSTSQGISSTTTMDDKGSKTAVVMLNGSLLSDDREHMVQMRRVRGSLPLTLHKV</sequence>
<protein>
    <submittedName>
        <fullName evidence="1">Uncharacterized protein</fullName>
    </submittedName>
</protein>
<dbReference type="EMBL" id="LJSK01000100">
    <property type="protein sequence ID" value="KPI87155.1"/>
    <property type="molecule type" value="Genomic_DNA"/>
</dbReference>
<dbReference type="AlphaFoldDB" id="A0A0N1IL52"/>
<dbReference type="OMA" id="THESRQS"/>
<name>A0A0N1IL52_LEPSE</name>
<accession>A0A0N1IL52</accession>
<organism evidence="1 2">
    <name type="scientific">Leptomonas seymouri</name>
    <dbReference type="NCBI Taxonomy" id="5684"/>
    <lineage>
        <taxon>Eukaryota</taxon>
        <taxon>Discoba</taxon>
        <taxon>Euglenozoa</taxon>
        <taxon>Kinetoplastea</taxon>
        <taxon>Metakinetoplastina</taxon>
        <taxon>Trypanosomatida</taxon>
        <taxon>Trypanosomatidae</taxon>
        <taxon>Leishmaniinae</taxon>
        <taxon>Leptomonas</taxon>
    </lineage>
</organism>
<comment type="caution">
    <text evidence="1">The sequence shown here is derived from an EMBL/GenBank/DDBJ whole genome shotgun (WGS) entry which is preliminary data.</text>
</comment>
<gene>
    <name evidence="1" type="ORF">ABL78_3757</name>
</gene>
<dbReference type="Proteomes" id="UP000038009">
    <property type="component" value="Unassembled WGS sequence"/>
</dbReference>
<evidence type="ECO:0000313" key="1">
    <source>
        <dbReference type="EMBL" id="KPI87155.1"/>
    </source>
</evidence>